<comment type="caution">
    <text evidence="15">The sequence shown here is derived from an EMBL/GenBank/DDBJ whole genome shotgun (WGS) entry which is preliminary data.</text>
</comment>
<protein>
    <recommendedName>
        <fullName evidence="10 11">UDP-N-acetylmuramoyl-tripeptide--D-alanyl-D-alanine ligase</fullName>
        <ecNumber evidence="10 11">6.3.2.10</ecNumber>
    </recommendedName>
    <alternativeName>
        <fullName evidence="10">D-alanyl-D-alanine-adding enzyme</fullName>
    </alternativeName>
</protein>
<sequence length="454" mass="47754">MIQHSLSDLAPALDARHIGPDASFTAVSTDTRTLRPGELFVALQGPRFDGHEHLAEAEAKGAAAVMVSRRPGVALPGLLLEDTRRGLGRLAALWRRSYRGPVVAVTGSNGKTTVKEMLAAILSRRGSVLATVGNQNNDIGLPLTLLRLQEHDHAVVELGANRPGEIDYLTRIARPDVALVNNAGPAHLEGFGSVEGVARAKGEIVNGLAADGCLVYNADDDWAGLWRELAGGRRLVGFGVNRPAEVSSPALALELAWSGQGFRSRFPVLTPAGEIDVEIALAGEHNRMNALAAIAAALVLGVDRERIREGLAGLAPVPGRLQPLAGRDGIGLIDDSYNANPASVEAAIRVLATAPGRRFLVLGPLAELGDDATRYYRHIGEAARAAGIDDLYAVGDAAAAARAFGPRGHGFVSLERLLDGLEQVLEPADRVLIKGSRSAGMERVVERLAAAGED</sequence>
<dbReference type="EMBL" id="DRKP01000137">
    <property type="protein sequence ID" value="HEB97018.1"/>
    <property type="molecule type" value="Genomic_DNA"/>
</dbReference>
<dbReference type="InterPro" id="IPR051046">
    <property type="entry name" value="MurCDEF_CellWall_CoF430Synth"/>
</dbReference>
<reference evidence="15" key="1">
    <citation type="journal article" date="2020" name="mSystems">
        <title>Genome- and Community-Level Interaction Insights into Carbon Utilization and Element Cycling Functions of Hydrothermarchaeota in Hydrothermal Sediment.</title>
        <authorList>
            <person name="Zhou Z."/>
            <person name="Liu Y."/>
            <person name="Xu W."/>
            <person name="Pan J."/>
            <person name="Luo Z.H."/>
            <person name="Li M."/>
        </authorList>
    </citation>
    <scope>NUCLEOTIDE SEQUENCE [LARGE SCALE GENOMIC DNA]</scope>
    <source>
        <strain evidence="15">HyVt-443</strain>
    </source>
</reference>
<gene>
    <name evidence="10" type="primary">murF</name>
    <name evidence="15" type="ORF">ENI96_11385</name>
</gene>
<comment type="pathway">
    <text evidence="10 11">Cell wall biogenesis; peptidoglycan biosynthesis.</text>
</comment>
<keyword evidence="2 10" id="KW-0436">Ligase</keyword>
<comment type="catalytic activity">
    <reaction evidence="10 11">
        <text>D-alanyl-D-alanine + UDP-N-acetyl-alpha-D-muramoyl-L-alanyl-gamma-D-glutamyl-meso-2,6-diaminopimelate + ATP = UDP-N-acetyl-alpha-D-muramoyl-L-alanyl-gamma-D-glutamyl-meso-2,6-diaminopimeloyl-D-alanyl-D-alanine + ADP + phosphate + H(+)</text>
        <dbReference type="Rhea" id="RHEA:28374"/>
        <dbReference type="ChEBI" id="CHEBI:15378"/>
        <dbReference type="ChEBI" id="CHEBI:30616"/>
        <dbReference type="ChEBI" id="CHEBI:43474"/>
        <dbReference type="ChEBI" id="CHEBI:57822"/>
        <dbReference type="ChEBI" id="CHEBI:61386"/>
        <dbReference type="ChEBI" id="CHEBI:83905"/>
        <dbReference type="ChEBI" id="CHEBI:456216"/>
        <dbReference type="EC" id="6.3.2.10"/>
    </reaction>
</comment>
<evidence type="ECO:0000256" key="7">
    <source>
        <dbReference type="ARBA" id="ARBA00022984"/>
    </source>
</evidence>
<evidence type="ECO:0000256" key="1">
    <source>
        <dbReference type="ARBA" id="ARBA00022490"/>
    </source>
</evidence>
<dbReference type="UniPathway" id="UPA00219"/>
<evidence type="ECO:0000259" key="12">
    <source>
        <dbReference type="Pfam" id="PF01225"/>
    </source>
</evidence>
<dbReference type="PANTHER" id="PTHR43024:SF1">
    <property type="entry name" value="UDP-N-ACETYLMURAMOYL-TRIPEPTIDE--D-ALANYL-D-ALANINE LIGASE"/>
    <property type="match status" value="1"/>
</dbReference>
<dbReference type="PANTHER" id="PTHR43024">
    <property type="entry name" value="UDP-N-ACETYLMURAMOYL-TRIPEPTIDE--D-ALANYL-D-ALANINE LIGASE"/>
    <property type="match status" value="1"/>
</dbReference>
<dbReference type="Gene3D" id="3.40.1190.10">
    <property type="entry name" value="Mur-like, catalytic domain"/>
    <property type="match status" value="1"/>
</dbReference>
<dbReference type="Pfam" id="PF02875">
    <property type="entry name" value="Mur_ligase_C"/>
    <property type="match status" value="1"/>
</dbReference>
<dbReference type="SUPFAM" id="SSF53244">
    <property type="entry name" value="MurD-like peptide ligases, peptide-binding domain"/>
    <property type="match status" value="1"/>
</dbReference>
<feature type="binding site" evidence="10">
    <location>
        <begin position="107"/>
        <end position="113"/>
    </location>
    <ligand>
        <name>ATP</name>
        <dbReference type="ChEBI" id="CHEBI:30616"/>
    </ligand>
</feature>
<feature type="domain" description="Mur ligase C-terminal" evidence="13">
    <location>
        <begin position="319"/>
        <end position="437"/>
    </location>
</feature>
<keyword evidence="3 10" id="KW-0132">Cell division</keyword>
<keyword evidence="7 10" id="KW-0573">Peptidoglycan synthesis</keyword>
<evidence type="ECO:0000256" key="5">
    <source>
        <dbReference type="ARBA" id="ARBA00022840"/>
    </source>
</evidence>
<feature type="domain" description="Mur ligase N-terminal catalytic" evidence="12">
    <location>
        <begin position="25"/>
        <end position="71"/>
    </location>
</feature>
<dbReference type="InterPro" id="IPR036565">
    <property type="entry name" value="Mur-like_cat_sf"/>
</dbReference>
<dbReference type="GO" id="GO:0008360">
    <property type="term" value="P:regulation of cell shape"/>
    <property type="evidence" value="ECO:0007669"/>
    <property type="project" value="UniProtKB-KW"/>
</dbReference>
<dbReference type="EC" id="6.3.2.10" evidence="10 11"/>
<evidence type="ECO:0000256" key="4">
    <source>
        <dbReference type="ARBA" id="ARBA00022741"/>
    </source>
</evidence>
<dbReference type="InterPro" id="IPR035911">
    <property type="entry name" value="MurE/MurF_N"/>
</dbReference>
<evidence type="ECO:0000256" key="3">
    <source>
        <dbReference type="ARBA" id="ARBA00022618"/>
    </source>
</evidence>
<keyword evidence="4 10" id="KW-0547">Nucleotide-binding</keyword>
<evidence type="ECO:0000313" key="15">
    <source>
        <dbReference type="EMBL" id="HEB97018.1"/>
    </source>
</evidence>
<comment type="subcellular location">
    <subcellularLocation>
        <location evidence="10 11">Cytoplasm</location>
    </subcellularLocation>
</comment>
<proteinExistence type="inferred from homology"/>
<evidence type="ECO:0000259" key="13">
    <source>
        <dbReference type="Pfam" id="PF02875"/>
    </source>
</evidence>
<accession>A0A831RNY7</accession>
<dbReference type="GO" id="GO:0071555">
    <property type="term" value="P:cell wall organization"/>
    <property type="evidence" value="ECO:0007669"/>
    <property type="project" value="UniProtKB-KW"/>
</dbReference>
<dbReference type="AlphaFoldDB" id="A0A831RNY7"/>
<keyword evidence="6 10" id="KW-0133">Cell shape</keyword>
<comment type="similarity">
    <text evidence="10">Belongs to the MurCDEF family. MurF subfamily.</text>
</comment>
<dbReference type="Proteomes" id="UP000886251">
    <property type="component" value="Unassembled WGS sequence"/>
</dbReference>
<evidence type="ECO:0000256" key="10">
    <source>
        <dbReference type="HAMAP-Rule" id="MF_02019"/>
    </source>
</evidence>
<evidence type="ECO:0000256" key="9">
    <source>
        <dbReference type="ARBA" id="ARBA00023316"/>
    </source>
</evidence>
<evidence type="ECO:0000256" key="2">
    <source>
        <dbReference type="ARBA" id="ARBA00022598"/>
    </source>
</evidence>
<dbReference type="GO" id="GO:0009252">
    <property type="term" value="P:peptidoglycan biosynthetic process"/>
    <property type="evidence" value="ECO:0007669"/>
    <property type="project" value="UniProtKB-UniRule"/>
</dbReference>
<dbReference type="GO" id="GO:0047480">
    <property type="term" value="F:UDP-N-acetylmuramoyl-tripeptide-D-alanyl-D-alanine ligase activity"/>
    <property type="evidence" value="ECO:0007669"/>
    <property type="project" value="UniProtKB-UniRule"/>
</dbReference>
<evidence type="ECO:0000259" key="14">
    <source>
        <dbReference type="Pfam" id="PF08245"/>
    </source>
</evidence>
<evidence type="ECO:0000256" key="6">
    <source>
        <dbReference type="ARBA" id="ARBA00022960"/>
    </source>
</evidence>
<organism evidence="15">
    <name type="scientific">Sedimenticola thiotaurini</name>
    <dbReference type="NCBI Taxonomy" id="1543721"/>
    <lineage>
        <taxon>Bacteria</taxon>
        <taxon>Pseudomonadati</taxon>
        <taxon>Pseudomonadota</taxon>
        <taxon>Gammaproteobacteria</taxon>
        <taxon>Chromatiales</taxon>
        <taxon>Sedimenticolaceae</taxon>
        <taxon>Sedimenticola</taxon>
    </lineage>
</organism>
<dbReference type="Pfam" id="PF01225">
    <property type="entry name" value="Mur_ligase"/>
    <property type="match status" value="1"/>
</dbReference>
<evidence type="ECO:0000256" key="8">
    <source>
        <dbReference type="ARBA" id="ARBA00023306"/>
    </source>
</evidence>
<dbReference type="GO" id="GO:0005737">
    <property type="term" value="C:cytoplasm"/>
    <property type="evidence" value="ECO:0007669"/>
    <property type="project" value="UniProtKB-SubCell"/>
</dbReference>
<dbReference type="Pfam" id="PF08245">
    <property type="entry name" value="Mur_ligase_M"/>
    <property type="match status" value="1"/>
</dbReference>
<dbReference type="GO" id="GO:0051301">
    <property type="term" value="P:cell division"/>
    <property type="evidence" value="ECO:0007669"/>
    <property type="project" value="UniProtKB-KW"/>
</dbReference>
<dbReference type="SUPFAM" id="SSF63418">
    <property type="entry name" value="MurE/MurF N-terminal domain"/>
    <property type="match status" value="1"/>
</dbReference>
<keyword evidence="1 10" id="KW-0963">Cytoplasm</keyword>
<dbReference type="SUPFAM" id="SSF53623">
    <property type="entry name" value="MurD-like peptide ligases, catalytic domain"/>
    <property type="match status" value="1"/>
</dbReference>
<feature type="domain" description="Mur ligase central" evidence="14">
    <location>
        <begin position="105"/>
        <end position="297"/>
    </location>
</feature>
<dbReference type="HAMAP" id="MF_02019">
    <property type="entry name" value="MurF"/>
    <property type="match status" value="1"/>
</dbReference>
<evidence type="ECO:0000256" key="11">
    <source>
        <dbReference type="RuleBase" id="RU004136"/>
    </source>
</evidence>
<keyword evidence="8 10" id="KW-0131">Cell cycle</keyword>
<dbReference type="InterPro" id="IPR004101">
    <property type="entry name" value="Mur_ligase_C"/>
</dbReference>
<dbReference type="InterPro" id="IPR013221">
    <property type="entry name" value="Mur_ligase_cen"/>
</dbReference>
<dbReference type="Gene3D" id="3.90.190.20">
    <property type="entry name" value="Mur ligase, C-terminal domain"/>
    <property type="match status" value="1"/>
</dbReference>
<comment type="function">
    <text evidence="10 11">Involved in cell wall formation. Catalyzes the final step in the synthesis of UDP-N-acetylmuramoyl-pentapeptide, the precursor of murein.</text>
</comment>
<dbReference type="Gene3D" id="3.40.1390.10">
    <property type="entry name" value="MurE/MurF, N-terminal domain"/>
    <property type="match status" value="1"/>
</dbReference>
<dbReference type="InterPro" id="IPR036615">
    <property type="entry name" value="Mur_ligase_C_dom_sf"/>
</dbReference>
<dbReference type="GO" id="GO:0005524">
    <property type="term" value="F:ATP binding"/>
    <property type="evidence" value="ECO:0007669"/>
    <property type="project" value="UniProtKB-UniRule"/>
</dbReference>
<keyword evidence="5 10" id="KW-0067">ATP-binding</keyword>
<dbReference type="NCBIfam" id="TIGR01143">
    <property type="entry name" value="murF"/>
    <property type="match status" value="1"/>
</dbReference>
<name>A0A831RNY7_9GAMM</name>
<dbReference type="InterPro" id="IPR005863">
    <property type="entry name" value="UDP-N-AcMur_synth"/>
</dbReference>
<dbReference type="InterPro" id="IPR000713">
    <property type="entry name" value="Mur_ligase_N"/>
</dbReference>
<keyword evidence="9 10" id="KW-0961">Cell wall biogenesis/degradation</keyword>